<dbReference type="InterPro" id="IPR036527">
    <property type="entry name" value="SCP2_sterol-bd_dom_sf"/>
</dbReference>
<name>A0ABW3VRL3_9PSEU</name>
<dbReference type="RefSeq" id="WP_379653342.1">
    <property type="nucleotide sequence ID" value="NZ_JBHTMB010000288.1"/>
</dbReference>
<organism evidence="2 3">
    <name type="scientific">Pseudonocardia benzenivorans</name>
    <dbReference type="NCBI Taxonomy" id="228005"/>
    <lineage>
        <taxon>Bacteria</taxon>
        <taxon>Bacillati</taxon>
        <taxon>Actinomycetota</taxon>
        <taxon>Actinomycetes</taxon>
        <taxon>Pseudonocardiales</taxon>
        <taxon>Pseudonocardiaceae</taxon>
        <taxon>Pseudonocardia</taxon>
    </lineage>
</organism>
<dbReference type="Gene3D" id="3.30.1050.10">
    <property type="entry name" value="SCP2 sterol-binding domain"/>
    <property type="match status" value="1"/>
</dbReference>
<evidence type="ECO:0000313" key="2">
    <source>
        <dbReference type="EMBL" id="MFD1237450.1"/>
    </source>
</evidence>
<comment type="caution">
    <text evidence="2">The sequence shown here is derived from an EMBL/GenBank/DDBJ whole genome shotgun (WGS) entry which is preliminary data.</text>
</comment>
<dbReference type="InterPro" id="IPR003033">
    <property type="entry name" value="SCP2_sterol-bd_dom"/>
</dbReference>
<dbReference type="SUPFAM" id="SSF55718">
    <property type="entry name" value="SCP-like"/>
    <property type="match status" value="1"/>
</dbReference>
<feature type="domain" description="SCP2" evidence="1">
    <location>
        <begin position="27"/>
        <end position="114"/>
    </location>
</feature>
<gene>
    <name evidence="2" type="ORF">ACFQ34_29555</name>
</gene>
<protein>
    <submittedName>
        <fullName evidence="2">SCP2 sterol-binding domain-containing protein</fullName>
    </submittedName>
</protein>
<accession>A0ABW3VRL3</accession>
<evidence type="ECO:0000259" key="1">
    <source>
        <dbReference type="Pfam" id="PF02036"/>
    </source>
</evidence>
<dbReference type="Proteomes" id="UP001597182">
    <property type="component" value="Unassembled WGS sequence"/>
</dbReference>
<evidence type="ECO:0000313" key="3">
    <source>
        <dbReference type="Proteomes" id="UP001597182"/>
    </source>
</evidence>
<keyword evidence="3" id="KW-1185">Reference proteome</keyword>
<reference evidence="3" key="1">
    <citation type="journal article" date="2019" name="Int. J. Syst. Evol. Microbiol.">
        <title>The Global Catalogue of Microorganisms (GCM) 10K type strain sequencing project: providing services to taxonomists for standard genome sequencing and annotation.</title>
        <authorList>
            <consortium name="The Broad Institute Genomics Platform"/>
            <consortium name="The Broad Institute Genome Sequencing Center for Infectious Disease"/>
            <person name="Wu L."/>
            <person name="Ma J."/>
        </authorList>
    </citation>
    <scope>NUCLEOTIDE SEQUENCE [LARGE SCALE GENOMIC DNA]</scope>
    <source>
        <strain evidence="3">CCUG 49018</strain>
    </source>
</reference>
<dbReference type="EMBL" id="JBHTMB010000288">
    <property type="protein sequence ID" value="MFD1237450.1"/>
    <property type="molecule type" value="Genomic_DNA"/>
</dbReference>
<proteinExistence type="predicted"/>
<dbReference type="Pfam" id="PF02036">
    <property type="entry name" value="SCP2"/>
    <property type="match status" value="1"/>
</dbReference>
<sequence>MMAIHFLTDEWANAVTAAANSDDVFRAAAKGHDVLMHVSVSGSPWSEEYYMHFSDGSLAVGIGGAPRGPDVEAEVSYETNVELSKGSLNGQTAAMTGQMKVVGDMMKMMTISKAQDRLSELESALDIEYQH</sequence>